<protein>
    <submittedName>
        <fullName evidence="4">Helix-turn-helix transcriptional regulator</fullName>
    </submittedName>
</protein>
<gene>
    <name evidence="4" type="ORF">RZN05_04400</name>
</gene>
<accession>A0ABU3Y484</accession>
<dbReference type="SUPFAM" id="SSF51182">
    <property type="entry name" value="RmlC-like cupins"/>
    <property type="match status" value="1"/>
</dbReference>
<evidence type="ECO:0000256" key="2">
    <source>
        <dbReference type="ARBA" id="ARBA00023163"/>
    </source>
</evidence>
<dbReference type="PANTHER" id="PTHR11019">
    <property type="entry name" value="HTH-TYPE TRANSCRIPTIONAL REGULATOR NIMR"/>
    <property type="match status" value="1"/>
</dbReference>
<keyword evidence="2" id="KW-0804">Transcription</keyword>
<dbReference type="Pfam" id="PF12833">
    <property type="entry name" value="HTH_18"/>
    <property type="match status" value="1"/>
</dbReference>
<name>A0ABU3Y484_9SPHN</name>
<dbReference type="PANTHER" id="PTHR11019:SF199">
    <property type="entry name" value="HTH-TYPE TRANSCRIPTIONAL REGULATOR NIMR"/>
    <property type="match status" value="1"/>
</dbReference>
<keyword evidence="1" id="KW-0805">Transcription regulation</keyword>
<dbReference type="CDD" id="cd06124">
    <property type="entry name" value="cupin_NimR-like_N"/>
    <property type="match status" value="1"/>
</dbReference>
<dbReference type="Proteomes" id="UP001273531">
    <property type="component" value="Unassembled WGS sequence"/>
</dbReference>
<organism evidence="4 5">
    <name type="scientific">Sphingomonas agrestis</name>
    <dbReference type="NCBI Taxonomy" id="3080540"/>
    <lineage>
        <taxon>Bacteria</taxon>
        <taxon>Pseudomonadati</taxon>
        <taxon>Pseudomonadota</taxon>
        <taxon>Alphaproteobacteria</taxon>
        <taxon>Sphingomonadales</taxon>
        <taxon>Sphingomonadaceae</taxon>
        <taxon>Sphingomonas</taxon>
    </lineage>
</organism>
<comment type="caution">
    <text evidence="4">The sequence shown here is derived from an EMBL/GenBank/DDBJ whole genome shotgun (WGS) entry which is preliminary data.</text>
</comment>
<dbReference type="RefSeq" id="WP_317225410.1">
    <property type="nucleotide sequence ID" value="NZ_JAWJEJ010000001.1"/>
</dbReference>
<dbReference type="PROSITE" id="PS01124">
    <property type="entry name" value="HTH_ARAC_FAMILY_2"/>
    <property type="match status" value="1"/>
</dbReference>
<feature type="domain" description="HTH araC/xylS-type" evidence="3">
    <location>
        <begin position="164"/>
        <end position="264"/>
    </location>
</feature>
<evidence type="ECO:0000256" key="1">
    <source>
        <dbReference type="ARBA" id="ARBA00023015"/>
    </source>
</evidence>
<reference evidence="4 5" key="1">
    <citation type="submission" date="2023-10" db="EMBL/GenBank/DDBJ databases">
        <title>Sphingomonas sp. HF-S4 16S ribosomal RNA gene Genome sequencing and assembly.</title>
        <authorList>
            <person name="Lee H."/>
        </authorList>
    </citation>
    <scope>NUCLEOTIDE SEQUENCE [LARGE SCALE GENOMIC DNA]</scope>
    <source>
        <strain evidence="4 5">HF-S4</strain>
    </source>
</reference>
<evidence type="ECO:0000313" key="4">
    <source>
        <dbReference type="EMBL" id="MDV3456214.1"/>
    </source>
</evidence>
<dbReference type="Gene3D" id="1.10.10.60">
    <property type="entry name" value="Homeodomain-like"/>
    <property type="match status" value="1"/>
</dbReference>
<proteinExistence type="predicted"/>
<dbReference type="EMBL" id="JAWJEJ010000001">
    <property type="protein sequence ID" value="MDV3456214.1"/>
    <property type="molecule type" value="Genomic_DNA"/>
</dbReference>
<dbReference type="InterPro" id="IPR018060">
    <property type="entry name" value="HTH_AraC"/>
</dbReference>
<evidence type="ECO:0000259" key="3">
    <source>
        <dbReference type="PROSITE" id="PS01124"/>
    </source>
</evidence>
<dbReference type="InterPro" id="IPR011051">
    <property type="entry name" value="RmlC_Cupin_sf"/>
</dbReference>
<dbReference type="SUPFAM" id="SSF46689">
    <property type="entry name" value="Homeodomain-like"/>
    <property type="match status" value="1"/>
</dbReference>
<dbReference type="InterPro" id="IPR009057">
    <property type="entry name" value="Homeodomain-like_sf"/>
</dbReference>
<dbReference type="SMART" id="SM00342">
    <property type="entry name" value="HTH_ARAC"/>
    <property type="match status" value="1"/>
</dbReference>
<evidence type="ECO:0000313" key="5">
    <source>
        <dbReference type="Proteomes" id="UP001273531"/>
    </source>
</evidence>
<keyword evidence="5" id="KW-1185">Reference proteome</keyword>
<sequence length="276" mass="30469">MPILTELSNEADWVEPDDVPRAVVTYGFIAKDFGGLELDLHRHRKGRVVLVQNGSLSCEVEGGLWIVPPRSAVWIPGDALQSIKVSGTLEGYGAFVDPEFSTGLPIRCCAVSVTPLLRELLTRAAHLPILYEESGVNARLIAVLLDELAAAEIEHLHLPMPRDTRLRRIVEDMIAAPANRGTIDLWAKRRGLSERTLARVVRRETGMSFGRWRQQLSIMLAVKWLAGGASIQQVAGDLGYESVPSFVTMFRKALGTSPGRYMAERHAGANPRRLDD</sequence>